<evidence type="ECO:0000313" key="1">
    <source>
        <dbReference type="EMBL" id="KAK1280423.1"/>
    </source>
</evidence>
<dbReference type="Proteomes" id="UP001179952">
    <property type="component" value="Unassembled WGS sequence"/>
</dbReference>
<reference evidence="1" key="2">
    <citation type="submission" date="2023-06" db="EMBL/GenBank/DDBJ databases">
        <authorList>
            <person name="Ma L."/>
            <person name="Liu K.-W."/>
            <person name="Li Z."/>
            <person name="Hsiao Y.-Y."/>
            <person name="Qi Y."/>
            <person name="Fu T."/>
            <person name="Tang G."/>
            <person name="Zhang D."/>
            <person name="Sun W.-H."/>
            <person name="Liu D.-K."/>
            <person name="Li Y."/>
            <person name="Chen G.-Z."/>
            <person name="Liu X.-D."/>
            <person name="Liao X.-Y."/>
            <person name="Jiang Y.-T."/>
            <person name="Yu X."/>
            <person name="Hao Y."/>
            <person name="Huang J."/>
            <person name="Zhao X.-W."/>
            <person name="Ke S."/>
            <person name="Chen Y.-Y."/>
            <person name="Wu W.-L."/>
            <person name="Hsu J.-L."/>
            <person name="Lin Y.-F."/>
            <person name="Huang M.-D."/>
            <person name="Li C.-Y."/>
            <person name="Huang L."/>
            <person name="Wang Z.-W."/>
            <person name="Zhao X."/>
            <person name="Zhong W.-Y."/>
            <person name="Peng D.-H."/>
            <person name="Ahmad S."/>
            <person name="Lan S."/>
            <person name="Zhang J.-S."/>
            <person name="Tsai W.-C."/>
            <person name="Van De Peer Y."/>
            <person name="Liu Z.-J."/>
        </authorList>
    </citation>
    <scope>NUCLEOTIDE SEQUENCE</scope>
    <source>
        <strain evidence="1">SCP</strain>
        <tissue evidence="1">Leaves</tissue>
    </source>
</reference>
<dbReference type="AlphaFoldDB" id="A0AAV9BU39"/>
<gene>
    <name evidence="1" type="ORF">QJS04_geneDACA004897</name>
</gene>
<proteinExistence type="predicted"/>
<protein>
    <submittedName>
        <fullName evidence="1">Uncharacterized protein</fullName>
    </submittedName>
</protein>
<reference evidence="1" key="1">
    <citation type="journal article" date="2023" name="Nat. Commun.">
        <title>Diploid and tetraploid genomes of Acorus and the evolution of monocots.</title>
        <authorList>
            <person name="Ma L."/>
            <person name="Liu K.W."/>
            <person name="Li Z."/>
            <person name="Hsiao Y.Y."/>
            <person name="Qi Y."/>
            <person name="Fu T."/>
            <person name="Tang G.D."/>
            <person name="Zhang D."/>
            <person name="Sun W.H."/>
            <person name="Liu D.K."/>
            <person name="Li Y."/>
            <person name="Chen G.Z."/>
            <person name="Liu X.D."/>
            <person name="Liao X.Y."/>
            <person name="Jiang Y.T."/>
            <person name="Yu X."/>
            <person name="Hao Y."/>
            <person name="Huang J."/>
            <person name="Zhao X.W."/>
            <person name="Ke S."/>
            <person name="Chen Y.Y."/>
            <person name="Wu W.L."/>
            <person name="Hsu J.L."/>
            <person name="Lin Y.F."/>
            <person name="Huang M.D."/>
            <person name="Li C.Y."/>
            <person name="Huang L."/>
            <person name="Wang Z.W."/>
            <person name="Zhao X."/>
            <person name="Zhong W.Y."/>
            <person name="Peng D.H."/>
            <person name="Ahmad S."/>
            <person name="Lan S."/>
            <person name="Zhang J.S."/>
            <person name="Tsai W.C."/>
            <person name="Van de Peer Y."/>
            <person name="Liu Z.J."/>
        </authorList>
    </citation>
    <scope>NUCLEOTIDE SEQUENCE</scope>
    <source>
        <strain evidence="1">SCP</strain>
    </source>
</reference>
<accession>A0AAV9BU39</accession>
<sequence>MSKRVSPEEVRLINFFSNSNDLRTSISAFNAHPPRRLLLKRRQSQDRREHVIQTSRGSSSTRCLVRTWCLPMHCESIPY</sequence>
<dbReference type="EMBL" id="JAUJYN010000001">
    <property type="protein sequence ID" value="KAK1280423.1"/>
    <property type="molecule type" value="Genomic_DNA"/>
</dbReference>
<organism evidence="1 2">
    <name type="scientific">Acorus gramineus</name>
    <name type="common">Dwarf sweet flag</name>
    <dbReference type="NCBI Taxonomy" id="55184"/>
    <lineage>
        <taxon>Eukaryota</taxon>
        <taxon>Viridiplantae</taxon>
        <taxon>Streptophyta</taxon>
        <taxon>Embryophyta</taxon>
        <taxon>Tracheophyta</taxon>
        <taxon>Spermatophyta</taxon>
        <taxon>Magnoliopsida</taxon>
        <taxon>Liliopsida</taxon>
        <taxon>Acoraceae</taxon>
        <taxon>Acorus</taxon>
    </lineage>
</organism>
<name>A0AAV9BU39_ACOGR</name>
<evidence type="ECO:0000313" key="2">
    <source>
        <dbReference type="Proteomes" id="UP001179952"/>
    </source>
</evidence>
<keyword evidence="2" id="KW-1185">Reference proteome</keyword>
<comment type="caution">
    <text evidence="1">The sequence shown here is derived from an EMBL/GenBank/DDBJ whole genome shotgun (WGS) entry which is preliminary data.</text>
</comment>